<gene>
    <name evidence="9" type="ORF">N1032_00340</name>
</gene>
<proteinExistence type="inferred from homology"/>
<keyword evidence="6 7" id="KW-0472">Membrane</keyword>
<dbReference type="PANTHER" id="PTHR43744:SF12">
    <property type="entry name" value="ABC TRANSPORTER PERMEASE PROTEIN MG189-RELATED"/>
    <property type="match status" value="1"/>
</dbReference>
<keyword evidence="3" id="KW-1003">Cell membrane</keyword>
<evidence type="ECO:0000259" key="8">
    <source>
        <dbReference type="PROSITE" id="PS50928"/>
    </source>
</evidence>
<dbReference type="SUPFAM" id="SSF161098">
    <property type="entry name" value="MetI-like"/>
    <property type="match status" value="1"/>
</dbReference>
<accession>A0ABT2GYQ1</accession>
<dbReference type="PROSITE" id="PS50928">
    <property type="entry name" value="ABC_TM1"/>
    <property type="match status" value="1"/>
</dbReference>
<dbReference type="InterPro" id="IPR035906">
    <property type="entry name" value="MetI-like_sf"/>
</dbReference>
<evidence type="ECO:0000256" key="6">
    <source>
        <dbReference type="ARBA" id="ARBA00023136"/>
    </source>
</evidence>
<evidence type="ECO:0000256" key="3">
    <source>
        <dbReference type="ARBA" id="ARBA00022475"/>
    </source>
</evidence>
<feature type="transmembrane region" description="Helical" evidence="7">
    <location>
        <begin position="114"/>
        <end position="137"/>
    </location>
</feature>
<sequence length="283" mass="31332">MTDALRQRSRRRAGIGSFLTYLVLTIGGIVMVFPFLWQIVMSLSTNSQVMSVPPTFWPGQLQFGNFVEVFQKIPFFDQLWTSVLITVLRTAGQLVLCTLAGYGFARMQFRGKNIVFALVLSLLMVPPQIYLIPQYLIIQDLGLLNTALGVALPGFFSAFGIFLMRQAFIGLPTELEEAARLDGANVFQTFYRVMLPLIGPSISALIIITVLWSWNDLLWPLVVTTRAENMPLSVGLAALQGQFSTDYSVLMAASLLATLPVLILFLALQRRVVQGLAFSGMKG</sequence>
<dbReference type="PANTHER" id="PTHR43744">
    <property type="entry name" value="ABC TRANSPORTER PERMEASE PROTEIN MG189-RELATED-RELATED"/>
    <property type="match status" value="1"/>
</dbReference>
<comment type="caution">
    <text evidence="9">The sequence shown here is derived from an EMBL/GenBank/DDBJ whole genome shotgun (WGS) entry which is preliminary data.</text>
</comment>
<feature type="transmembrane region" description="Helical" evidence="7">
    <location>
        <begin position="190"/>
        <end position="214"/>
    </location>
</feature>
<dbReference type="Proteomes" id="UP001165586">
    <property type="component" value="Unassembled WGS sequence"/>
</dbReference>
<dbReference type="EMBL" id="JANLCJ010000001">
    <property type="protein sequence ID" value="MCS5732190.1"/>
    <property type="molecule type" value="Genomic_DNA"/>
</dbReference>
<dbReference type="Pfam" id="PF00528">
    <property type="entry name" value="BPD_transp_1"/>
    <property type="match status" value="1"/>
</dbReference>
<evidence type="ECO:0000256" key="7">
    <source>
        <dbReference type="RuleBase" id="RU363032"/>
    </source>
</evidence>
<keyword evidence="10" id="KW-1185">Reference proteome</keyword>
<evidence type="ECO:0000313" key="10">
    <source>
        <dbReference type="Proteomes" id="UP001165586"/>
    </source>
</evidence>
<protein>
    <submittedName>
        <fullName evidence="9">Carbohydrate ABC transporter permease</fullName>
    </submittedName>
</protein>
<feature type="transmembrane region" description="Helical" evidence="7">
    <location>
        <begin position="79"/>
        <end position="102"/>
    </location>
</feature>
<keyword evidence="4 7" id="KW-0812">Transmembrane</keyword>
<evidence type="ECO:0000256" key="5">
    <source>
        <dbReference type="ARBA" id="ARBA00022989"/>
    </source>
</evidence>
<name>A0ABT2GYQ1_9MICO</name>
<organism evidence="9 10">
    <name type="scientific">Herbiconiux daphne</name>
    <dbReference type="NCBI Taxonomy" id="2970914"/>
    <lineage>
        <taxon>Bacteria</taxon>
        <taxon>Bacillati</taxon>
        <taxon>Actinomycetota</taxon>
        <taxon>Actinomycetes</taxon>
        <taxon>Micrococcales</taxon>
        <taxon>Microbacteriaceae</taxon>
        <taxon>Herbiconiux</taxon>
    </lineage>
</organism>
<keyword evidence="5 7" id="KW-1133">Transmembrane helix</keyword>
<feature type="domain" description="ABC transmembrane type-1" evidence="8">
    <location>
        <begin position="79"/>
        <end position="268"/>
    </location>
</feature>
<feature type="transmembrane region" description="Helical" evidence="7">
    <location>
        <begin position="143"/>
        <end position="164"/>
    </location>
</feature>
<dbReference type="RefSeq" id="WP_259536684.1">
    <property type="nucleotide sequence ID" value="NZ_JANLCJ010000001.1"/>
</dbReference>
<feature type="transmembrane region" description="Helical" evidence="7">
    <location>
        <begin position="21"/>
        <end position="40"/>
    </location>
</feature>
<comment type="similarity">
    <text evidence="7">Belongs to the binding-protein-dependent transport system permease family.</text>
</comment>
<dbReference type="Gene3D" id="1.10.3720.10">
    <property type="entry name" value="MetI-like"/>
    <property type="match status" value="1"/>
</dbReference>
<evidence type="ECO:0000313" key="9">
    <source>
        <dbReference type="EMBL" id="MCS5732190.1"/>
    </source>
</evidence>
<dbReference type="InterPro" id="IPR000515">
    <property type="entry name" value="MetI-like"/>
</dbReference>
<keyword evidence="2 7" id="KW-0813">Transport</keyword>
<evidence type="ECO:0000256" key="4">
    <source>
        <dbReference type="ARBA" id="ARBA00022692"/>
    </source>
</evidence>
<comment type="subcellular location">
    <subcellularLocation>
        <location evidence="1 7">Cell membrane</location>
        <topology evidence="1 7">Multi-pass membrane protein</topology>
    </subcellularLocation>
</comment>
<dbReference type="CDD" id="cd06261">
    <property type="entry name" value="TM_PBP2"/>
    <property type="match status" value="1"/>
</dbReference>
<evidence type="ECO:0000256" key="2">
    <source>
        <dbReference type="ARBA" id="ARBA00022448"/>
    </source>
</evidence>
<reference evidence="9" key="1">
    <citation type="submission" date="2022-08" db="EMBL/GenBank/DDBJ databases">
        <authorList>
            <person name="Deng Y."/>
            <person name="Han X.-F."/>
            <person name="Zhang Y.-Q."/>
        </authorList>
    </citation>
    <scope>NUCLEOTIDE SEQUENCE</scope>
    <source>
        <strain evidence="9">CPCC 203386</strain>
    </source>
</reference>
<evidence type="ECO:0000256" key="1">
    <source>
        <dbReference type="ARBA" id="ARBA00004651"/>
    </source>
</evidence>
<feature type="transmembrane region" description="Helical" evidence="7">
    <location>
        <begin position="247"/>
        <end position="268"/>
    </location>
</feature>